<accession>A0A449A9H8</accession>
<dbReference type="Proteomes" id="UP000290942">
    <property type="component" value="Chromosome"/>
</dbReference>
<evidence type="ECO:0000313" key="3">
    <source>
        <dbReference type="Proteomes" id="UP000290942"/>
    </source>
</evidence>
<feature type="signal peptide" evidence="1">
    <location>
        <begin position="1"/>
        <end position="23"/>
    </location>
</feature>
<dbReference type="RefSeq" id="WP_129687762.1">
    <property type="nucleotide sequence ID" value="NZ_LR214970.1"/>
</dbReference>
<reference evidence="2 3" key="1">
    <citation type="submission" date="2019-01" db="EMBL/GenBank/DDBJ databases">
        <authorList>
            <consortium name="Pathogen Informatics"/>
        </authorList>
    </citation>
    <scope>NUCLEOTIDE SEQUENCE [LARGE SCALE GENOMIC DNA]</scope>
    <source>
        <strain evidence="2 3">NCTC10122</strain>
    </source>
</reference>
<evidence type="ECO:0000256" key="1">
    <source>
        <dbReference type="SAM" id="SignalP"/>
    </source>
</evidence>
<sequence length="278" mass="32248">MSKTKIILASTLSVVAVGGVTTAAVVVTIKNKEKENKENKKTQSLTKIQNIAKPINNPKTNNQTNSETLSKNDFKKINEVIKNEYDKETQIINEYDQAVAKYWEEQEINKTIKSHYDEEADKINEYDKKVAEYYKDKQLNQDQELKNKWLVVESKWEKDAGIFVWKIKTSIENYSIIKDKKFKFGLELKKESISDDENWFQAYGPNQELGIFKEVSRDNKYVTLEVFSARLFDKYGETGSPAGDWVLFKVYEPNKQSVNLLKQSAQPITVKYEKKPSK</sequence>
<feature type="chain" id="PRO_5019344462" evidence="1">
    <location>
        <begin position="24"/>
        <end position="278"/>
    </location>
</feature>
<dbReference type="EMBL" id="LR214970">
    <property type="protein sequence ID" value="VEU60874.1"/>
    <property type="molecule type" value="Genomic_DNA"/>
</dbReference>
<dbReference type="AlphaFoldDB" id="A0A449A9H8"/>
<protein>
    <submittedName>
        <fullName evidence="2">Uncharacterized protein</fullName>
    </submittedName>
</protein>
<evidence type="ECO:0000313" key="2">
    <source>
        <dbReference type="EMBL" id="VEU60874.1"/>
    </source>
</evidence>
<proteinExistence type="predicted"/>
<name>A0A449A9H8_9BACT</name>
<organism evidence="2 3">
    <name type="scientific">Mycoplasmopsis bovigenitalium</name>
    <dbReference type="NCBI Taxonomy" id="2112"/>
    <lineage>
        <taxon>Bacteria</taxon>
        <taxon>Bacillati</taxon>
        <taxon>Mycoplasmatota</taxon>
        <taxon>Mycoplasmoidales</taxon>
        <taxon>Metamycoplasmataceae</taxon>
        <taxon>Mycoplasmopsis</taxon>
    </lineage>
</organism>
<gene>
    <name evidence="2" type="ORF">NCTC10122_00477</name>
</gene>
<keyword evidence="1" id="KW-0732">Signal</keyword>